<evidence type="ECO:0000256" key="4">
    <source>
        <dbReference type="ARBA" id="ARBA00022840"/>
    </source>
</evidence>
<dbReference type="InterPro" id="IPR000212">
    <property type="entry name" value="DNA_helicase_UvrD/REP"/>
</dbReference>
<dbReference type="PANTHER" id="PTHR11070:SF17">
    <property type="entry name" value="DNA HELICASE IV"/>
    <property type="match status" value="1"/>
</dbReference>
<name>A0A343JBH3_9CLOT</name>
<dbReference type="GO" id="GO:0005524">
    <property type="term" value="F:ATP binding"/>
    <property type="evidence" value="ECO:0007669"/>
    <property type="project" value="UniProtKB-UniRule"/>
</dbReference>
<keyword evidence="1 5" id="KW-0547">Nucleotide-binding</keyword>
<accession>A0A343JBH3</accession>
<feature type="domain" description="UvrD-like helicase ATP-binding" evidence="6">
    <location>
        <begin position="208"/>
        <end position="584"/>
    </location>
</feature>
<protein>
    <submittedName>
        <fullName evidence="7">Helicase</fullName>
    </submittedName>
</protein>
<feature type="binding site" evidence="5">
    <location>
        <begin position="229"/>
        <end position="236"/>
    </location>
    <ligand>
        <name>ATP</name>
        <dbReference type="ChEBI" id="CHEBI:30616"/>
    </ligand>
</feature>
<evidence type="ECO:0000256" key="5">
    <source>
        <dbReference type="PROSITE-ProRule" id="PRU00560"/>
    </source>
</evidence>
<gene>
    <name evidence="7" type="ORF">BEN51_05175</name>
</gene>
<keyword evidence="2 5" id="KW-0378">Hydrolase</keyword>
<dbReference type="EMBL" id="CP016786">
    <property type="protein sequence ID" value="ASW42881.1"/>
    <property type="molecule type" value="Genomic_DNA"/>
</dbReference>
<dbReference type="PROSITE" id="PS51198">
    <property type="entry name" value="UVRD_HELICASE_ATP_BIND"/>
    <property type="match status" value="1"/>
</dbReference>
<evidence type="ECO:0000259" key="6">
    <source>
        <dbReference type="PROSITE" id="PS51198"/>
    </source>
</evidence>
<dbReference type="Pfam" id="PF00580">
    <property type="entry name" value="UvrD-helicase"/>
    <property type="match status" value="1"/>
</dbReference>
<dbReference type="GO" id="GO:0005829">
    <property type="term" value="C:cytosol"/>
    <property type="evidence" value="ECO:0007669"/>
    <property type="project" value="TreeGrafter"/>
</dbReference>
<dbReference type="SUPFAM" id="SSF52540">
    <property type="entry name" value="P-loop containing nucleoside triphosphate hydrolases"/>
    <property type="match status" value="1"/>
</dbReference>
<dbReference type="Proteomes" id="UP000264883">
    <property type="component" value="Chromosome"/>
</dbReference>
<keyword evidence="4 5" id="KW-0067">ATP-binding</keyword>
<dbReference type="GO" id="GO:0003677">
    <property type="term" value="F:DNA binding"/>
    <property type="evidence" value="ECO:0007669"/>
    <property type="project" value="InterPro"/>
</dbReference>
<dbReference type="NCBIfam" id="NF041464">
    <property type="entry name" value="HelD_BACSU"/>
    <property type="match status" value="1"/>
</dbReference>
<dbReference type="InterPro" id="IPR048228">
    <property type="entry name" value="HelD_bacillota"/>
</dbReference>
<dbReference type="AlphaFoldDB" id="A0A343JBH3"/>
<evidence type="ECO:0000256" key="2">
    <source>
        <dbReference type="ARBA" id="ARBA00022801"/>
    </source>
</evidence>
<proteinExistence type="predicted"/>
<dbReference type="InterPro" id="IPR027417">
    <property type="entry name" value="P-loop_NTPase"/>
</dbReference>
<evidence type="ECO:0000313" key="7">
    <source>
        <dbReference type="EMBL" id="ASW42881.1"/>
    </source>
</evidence>
<evidence type="ECO:0000313" key="8">
    <source>
        <dbReference type="Proteomes" id="UP000264883"/>
    </source>
</evidence>
<keyword evidence="3 5" id="KW-0347">Helicase</keyword>
<dbReference type="RefSeq" id="WP_119865020.1">
    <property type="nucleotide sequence ID" value="NZ_CP016786.1"/>
</dbReference>
<dbReference type="OrthoDB" id="9787585at2"/>
<dbReference type="GO" id="GO:0000725">
    <property type="term" value="P:recombinational repair"/>
    <property type="evidence" value="ECO:0007669"/>
    <property type="project" value="TreeGrafter"/>
</dbReference>
<sequence>MNNNSEWFAEKEWLQKVLTEVRKQLNEKRNYKERFKKEYIETHKEMWDNIGSVAINNGLDQVVDFMQFINSTKMQKRNHEFTRQMEEKYEQMLLSPYFGRMDFIEHDNDKAEKFYIGISNLINEEFDFLVYDWRAPVSSMFYEYEIGEGKYKSPEGIINGKIILKRQYKINNGKIEYMFDSDINIEDDVLQEILAKSTDNKMKSIVTSIQREQNQVIRNEEYKNLIVQGPAGSGKTSVALHRIAYLLYKYREKINSRNIVIFSPNDIFNEYISNVLPQLGEENMYQTTFKEFMNKALGDEFKKEDYCNMMEYIFSYKDLNIYETRIINIRFKSSLEFINILKEYVSYLEKKNRDFKDIIVNDKMIISSKEIEELFNKDYNNMPIKRRLDKIKNRIIFLLEAYEKELIEEAANVLETSDYYTSEKEIKKQSRAIAKDQMLEAYNEIDRITKFDLLDIYKELFEKFKNFYKGPNIEEIKFYTLNKLKNKELNYEDQIALLYLKVAMGDVSGTSEIKYIIIDEAQDYTPLQYEILTNIFKSANMTILGDLQQSINPYMNLGCYNNIDHIFQKDKTCLINLTKSYRSTMEITKFARKILNKEINDEYVERSGEKPFIINLSREEDIKEKLIEDIKVFKEKGFKSIGIITKNIKEAKKVFDYLKDKIQVKAIMKDDDEYISGTLIIPAYLAKGLEFDVALIYNAGETVYSCEEERLLLYTACTRALHVLGIYYSGEISPLLKEAIKI</sequence>
<dbReference type="GO" id="GO:0016787">
    <property type="term" value="F:hydrolase activity"/>
    <property type="evidence" value="ECO:0007669"/>
    <property type="project" value="UniProtKB-UniRule"/>
</dbReference>
<dbReference type="InterPro" id="IPR014016">
    <property type="entry name" value="UvrD-like_ATP-bd"/>
</dbReference>
<evidence type="ECO:0000256" key="1">
    <source>
        <dbReference type="ARBA" id="ARBA00022741"/>
    </source>
</evidence>
<dbReference type="Gene3D" id="3.40.50.300">
    <property type="entry name" value="P-loop containing nucleotide triphosphate hydrolases"/>
    <property type="match status" value="3"/>
</dbReference>
<dbReference type="PANTHER" id="PTHR11070">
    <property type="entry name" value="UVRD / RECB / PCRA DNA HELICASE FAMILY MEMBER"/>
    <property type="match status" value="1"/>
</dbReference>
<organism evidence="7 8">
    <name type="scientific">Clostridium isatidis</name>
    <dbReference type="NCBI Taxonomy" id="182773"/>
    <lineage>
        <taxon>Bacteria</taxon>
        <taxon>Bacillati</taxon>
        <taxon>Bacillota</taxon>
        <taxon>Clostridia</taxon>
        <taxon>Eubacteriales</taxon>
        <taxon>Clostridiaceae</taxon>
        <taxon>Clostridium</taxon>
    </lineage>
</organism>
<dbReference type="KEGG" id="cia:BEN51_05175"/>
<reference evidence="7 8" key="1">
    <citation type="submission" date="2016-08" db="EMBL/GenBank/DDBJ databases">
        <title>Complete Genome Sequence Of The Indigo Reducing Clostridium isatidis DSM15098.</title>
        <authorList>
            <person name="Little G.T."/>
            <person name="Minton N.P."/>
        </authorList>
    </citation>
    <scope>NUCLEOTIDE SEQUENCE [LARGE SCALE GENOMIC DNA]</scope>
    <source>
        <strain evidence="7 8">DSM 15098</strain>
    </source>
</reference>
<keyword evidence="8" id="KW-1185">Reference proteome</keyword>
<evidence type="ECO:0000256" key="3">
    <source>
        <dbReference type="ARBA" id="ARBA00022806"/>
    </source>
</evidence>
<dbReference type="GO" id="GO:0043138">
    <property type="term" value="F:3'-5' DNA helicase activity"/>
    <property type="evidence" value="ECO:0007669"/>
    <property type="project" value="TreeGrafter"/>
</dbReference>